<reference evidence="1" key="1">
    <citation type="submission" date="2022-06" db="EMBL/GenBank/DDBJ databases">
        <title>Sequencing the genomes of 1000 actinobacteria strains.</title>
        <authorList>
            <person name="Klenk H.-P."/>
        </authorList>
    </citation>
    <scope>NUCLEOTIDE SEQUENCE</scope>
    <source>
        <strain evidence="1">DSM 22016</strain>
    </source>
</reference>
<evidence type="ECO:0000313" key="1">
    <source>
        <dbReference type="EMBL" id="MCP2370761.1"/>
    </source>
</evidence>
<gene>
    <name evidence="1" type="ORF">BJ978_001437</name>
</gene>
<protein>
    <submittedName>
        <fullName evidence="1">Uncharacterized protein</fullName>
    </submittedName>
</protein>
<comment type="caution">
    <text evidence="1">The sequence shown here is derived from an EMBL/GenBank/DDBJ whole genome shotgun (WGS) entry which is preliminary data.</text>
</comment>
<dbReference type="Proteomes" id="UP001139722">
    <property type="component" value="Unassembled WGS sequence"/>
</dbReference>
<accession>A0A9X2H069</accession>
<name>A0A9X2H069_9MICO</name>
<keyword evidence="2" id="KW-1185">Reference proteome</keyword>
<proteinExistence type="predicted"/>
<sequence length="107" mass="11333">MRGLPDNWAGPNPDLLTGDPIVGWVGESEFGLITFGSSSCPVVAGELHVIDSDDVSIPLSASPNDPCTADMAATTHVFDLPSEVTGRPVTVRLTNEEDDAERVLTLR</sequence>
<organism evidence="1 2">
    <name type="scientific">Agromyces terreus</name>
    <dbReference type="NCBI Taxonomy" id="424795"/>
    <lineage>
        <taxon>Bacteria</taxon>
        <taxon>Bacillati</taxon>
        <taxon>Actinomycetota</taxon>
        <taxon>Actinomycetes</taxon>
        <taxon>Micrococcales</taxon>
        <taxon>Microbacteriaceae</taxon>
        <taxon>Agromyces</taxon>
    </lineage>
</organism>
<dbReference type="EMBL" id="JAMZDY010000001">
    <property type="protein sequence ID" value="MCP2370761.1"/>
    <property type="molecule type" value="Genomic_DNA"/>
</dbReference>
<dbReference type="AlphaFoldDB" id="A0A9X2H069"/>
<evidence type="ECO:0000313" key="2">
    <source>
        <dbReference type="Proteomes" id="UP001139722"/>
    </source>
</evidence>